<reference evidence="1" key="2">
    <citation type="submission" date="2022-04" db="EMBL/GenBank/DDBJ databases">
        <title>Complete Genome Sequence of Flavobacterium sediminilitoris YSM-43, Isolated from a Tidal Sediment.</title>
        <authorList>
            <person name="Lee P.A."/>
        </authorList>
    </citation>
    <scope>NUCLEOTIDE SEQUENCE</scope>
    <source>
        <strain evidence="1">YSM-43</strain>
    </source>
</reference>
<dbReference type="Proteomes" id="UP000830454">
    <property type="component" value="Chromosome"/>
</dbReference>
<sequence length="303" mass="34146">MKKLVLIFALAILNFSCSKDDEPNEAPSKPKLATFTQNDGIDYAITYNGETPTGIETDGVNGNIINPIIFNTLGNVTNVGAESYLYNANNLINRVVTGDNNQNCVLEYNGQNQLVRQSININDTNNDGIYNCIRNFTYTGNRVTTITESSTLYYSGGPTYSSDNKFDLSYDAKGNIVQLLKYEKNLSGNYVVTSTTSYTYDDKPNPWKELLADKIYKNQFVISNAAIVESKPVIAISNFAYFKIFYINNNNFIKVKTESNFGSILENNYENTYNSENYITNITTVTLFNSQIERTLYNSYSYN</sequence>
<gene>
    <name evidence="1" type="ORF">LXD69_08435</name>
</gene>
<keyword evidence="2" id="KW-1185">Reference proteome</keyword>
<evidence type="ECO:0008006" key="3">
    <source>
        <dbReference type="Google" id="ProtNLM"/>
    </source>
</evidence>
<evidence type="ECO:0000313" key="2">
    <source>
        <dbReference type="Proteomes" id="UP000830454"/>
    </source>
</evidence>
<dbReference type="RefSeq" id="WP_246918773.1">
    <property type="nucleotide sequence ID" value="NZ_CP090145.1"/>
</dbReference>
<protein>
    <recommendedName>
        <fullName evidence="3">YD repeat-containing protein</fullName>
    </recommendedName>
</protein>
<evidence type="ECO:0000313" key="1">
    <source>
        <dbReference type="EMBL" id="UOX35537.1"/>
    </source>
</evidence>
<dbReference type="EMBL" id="CP090145">
    <property type="protein sequence ID" value="UOX35537.1"/>
    <property type="molecule type" value="Genomic_DNA"/>
</dbReference>
<proteinExistence type="predicted"/>
<reference evidence="1" key="1">
    <citation type="submission" date="2021-12" db="EMBL/GenBank/DDBJ databases">
        <authorList>
            <person name="Cha I.-T."/>
            <person name="Lee K.-E."/>
            <person name="Park S.-J."/>
        </authorList>
    </citation>
    <scope>NUCLEOTIDE SEQUENCE</scope>
    <source>
        <strain evidence="1">YSM-43</strain>
    </source>
</reference>
<accession>A0ABY4HTA8</accession>
<name>A0ABY4HTA8_9FLAO</name>
<organism evidence="1 2">
    <name type="scientific">Flavobacterium sediminilitoris</name>
    <dbReference type="NCBI Taxonomy" id="2024526"/>
    <lineage>
        <taxon>Bacteria</taxon>
        <taxon>Pseudomonadati</taxon>
        <taxon>Bacteroidota</taxon>
        <taxon>Flavobacteriia</taxon>
        <taxon>Flavobacteriales</taxon>
        <taxon>Flavobacteriaceae</taxon>
        <taxon>Flavobacterium</taxon>
    </lineage>
</organism>